<reference evidence="2 5" key="1">
    <citation type="submission" date="2009-10" db="EMBL/GenBank/DDBJ databases">
        <title>Complete sequence of Fibrobacter succinogenes subsp. succinogenes S85.</title>
        <authorList>
            <consortium name="US DOE Joint Genome Institute"/>
            <person name="Lucas S."/>
            <person name="Copeland A."/>
            <person name="Lapidus A."/>
            <person name="Glavina del Rio T."/>
            <person name="Tice H."/>
            <person name="Bruce D."/>
            <person name="Goodwin L."/>
            <person name="Pitluck S."/>
            <person name="Chertkov O."/>
            <person name="Detter J.C."/>
            <person name="Han C."/>
            <person name="Tapia R."/>
            <person name="Larimer F."/>
            <person name="Land M."/>
            <person name="Hauser L."/>
            <person name="Kyrpides N."/>
            <person name="Mikhailova N."/>
            <person name="Weimer P.J."/>
            <person name="Stevenson D.M."/>
            <person name="Boyum J."/>
            <person name="Brumm P.I."/>
            <person name="Mead D."/>
        </authorList>
    </citation>
    <scope>NUCLEOTIDE SEQUENCE [LARGE SCALE GENOMIC DNA]</scope>
    <source>
        <strain evidence="5">ATCC 19169 / S85</strain>
        <strain evidence="2">S85</strain>
    </source>
</reference>
<sequence length="249" mass="28262">MSKLVKIALVAVMLLALTSFAQSEGIQKKNIVFHTFSIALPMDWGGTWTQYSNLEYDDGSFSRDRDFKMDMIMGLQLKWTRDLVYQNGLSFEVGAGIGFINFPVNESKKYSYFDPYDHMNQIDSRFDLNAKVGLGYAPFVNDFILAVHAILGGDMKYLGKSYQMEDFTEEYSTLLFNFVVGGDIVLGYRITEKLGINAGVDVVVNLFGFGNRTNEFNYRNDNFETIDYKLNHVFSGFQIVPCVGVSLKF</sequence>
<keyword evidence="5" id="KW-1185">Reference proteome</keyword>
<dbReference type="HOGENOM" id="CLU_1114495_0_0_0"/>
<evidence type="ECO:0000313" key="5">
    <source>
        <dbReference type="Proteomes" id="UP000001497"/>
    </source>
</evidence>
<dbReference type="STRING" id="59374.FSU_0654"/>
<gene>
    <name evidence="2" type="ordered locus">Fisuc_0244</name>
    <name evidence="3" type="ordered locus">FSU_0654</name>
</gene>
<dbReference type="EMBL" id="CP002158">
    <property type="protein sequence ID" value="ADL24857.1"/>
    <property type="molecule type" value="Genomic_DNA"/>
</dbReference>
<dbReference type="AlphaFoldDB" id="C9RKC8"/>
<evidence type="ECO:0000313" key="4">
    <source>
        <dbReference type="Proteomes" id="UP000000517"/>
    </source>
</evidence>
<feature type="signal peptide" evidence="1">
    <location>
        <begin position="1"/>
        <end position="21"/>
    </location>
</feature>
<dbReference type="Proteomes" id="UP000001497">
    <property type="component" value="Chromosome"/>
</dbReference>
<dbReference type="KEGG" id="fsc:FSU_0654"/>
<dbReference type="EMBL" id="CP001792">
    <property type="protein sequence ID" value="ACX73856.1"/>
    <property type="molecule type" value="Genomic_DNA"/>
</dbReference>
<reference evidence="3" key="3">
    <citation type="submission" date="2010-08" db="EMBL/GenBank/DDBJ databases">
        <authorList>
            <person name="Durkin A.S."/>
            <person name="Nelson K.E."/>
            <person name="Morrison M."/>
            <person name="Forsberg C.W."/>
            <person name="Wilson D.B."/>
            <person name="Russell J.B."/>
            <person name="Cann I.K.O."/>
            <person name="Mackie R.I."/>
            <person name="White B.A."/>
        </authorList>
    </citation>
    <scope>NUCLEOTIDE SEQUENCE</scope>
    <source>
        <strain evidence="3">S85</strain>
    </source>
</reference>
<organism evidence="3 4">
    <name type="scientific">Fibrobacter succinogenes (strain ATCC 19169 / S85)</name>
    <dbReference type="NCBI Taxonomy" id="59374"/>
    <lineage>
        <taxon>Bacteria</taxon>
        <taxon>Pseudomonadati</taxon>
        <taxon>Fibrobacterota</taxon>
        <taxon>Fibrobacteria</taxon>
        <taxon>Fibrobacterales</taxon>
        <taxon>Fibrobacteraceae</taxon>
        <taxon>Fibrobacter</taxon>
    </lineage>
</organism>
<dbReference type="OrthoDB" id="9804937at2"/>
<dbReference type="Proteomes" id="UP000000517">
    <property type="component" value="Chromosome"/>
</dbReference>
<name>C9RKC8_FIBSS</name>
<evidence type="ECO:0000313" key="3">
    <source>
        <dbReference type="EMBL" id="ADL24857.1"/>
    </source>
</evidence>
<proteinExistence type="predicted"/>
<keyword evidence="1" id="KW-0732">Signal</keyword>
<evidence type="ECO:0000313" key="2">
    <source>
        <dbReference type="EMBL" id="ACX73856.1"/>
    </source>
</evidence>
<accession>C9RKC8</accession>
<feature type="chain" id="PRO_5003000195" evidence="1">
    <location>
        <begin position="22"/>
        <end position="249"/>
    </location>
</feature>
<dbReference type="RefSeq" id="WP_012820086.1">
    <property type="nucleotide sequence ID" value="NC_013410.1"/>
</dbReference>
<dbReference type="KEGG" id="fsu:Fisuc_0244"/>
<reference evidence="4" key="2">
    <citation type="submission" date="2010-08" db="EMBL/GenBank/DDBJ databases">
        <title>Complete sequence of Fibrobacter succinogenes subsp. succinogenes S85.</title>
        <authorList>
            <person name="Durkin A.S."/>
            <person name="Nelson K.E."/>
            <person name="Morrison M."/>
            <person name="Forsberg C.W."/>
            <person name="Wilson D.B."/>
            <person name="Russell J.B."/>
            <person name="Cann I.K.O."/>
            <person name="Mackie R.I."/>
            <person name="White B.A."/>
        </authorList>
    </citation>
    <scope>NUCLEOTIDE SEQUENCE [LARGE SCALE GENOMIC DNA]</scope>
    <source>
        <strain evidence="4">ATCC 19169 / S85</strain>
    </source>
</reference>
<protein>
    <submittedName>
        <fullName evidence="3">Conserved domain protein</fullName>
    </submittedName>
</protein>
<evidence type="ECO:0000256" key="1">
    <source>
        <dbReference type="SAM" id="SignalP"/>
    </source>
</evidence>